<protein>
    <submittedName>
        <fullName evidence="2">Uncharacterized protein</fullName>
    </submittedName>
</protein>
<keyword evidence="3" id="KW-1185">Reference proteome</keyword>
<proteinExistence type="predicted"/>
<comment type="caution">
    <text evidence="2">The sequence shown here is derived from an EMBL/GenBank/DDBJ whole genome shotgun (WGS) entry which is preliminary data.</text>
</comment>
<dbReference type="EMBL" id="MU155954">
    <property type="protein sequence ID" value="KAF9470524.1"/>
    <property type="molecule type" value="Genomic_DNA"/>
</dbReference>
<dbReference type="AlphaFoldDB" id="A0A9P5YJN5"/>
<gene>
    <name evidence="2" type="ORF">BDN70DRAFT_902036</name>
</gene>
<accession>A0A9P5YJN5</accession>
<feature type="region of interest" description="Disordered" evidence="1">
    <location>
        <begin position="1"/>
        <end position="36"/>
    </location>
</feature>
<evidence type="ECO:0000313" key="3">
    <source>
        <dbReference type="Proteomes" id="UP000807469"/>
    </source>
</evidence>
<organism evidence="2 3">
    <name type="scientific">Pholiota conissans</name>
    <dbReference type="NCBI Taxonomy" id="109636"/>
    <lineage>
        <taxon>Eukaryota</taxon>
        <taxon>Fungi</taxon>
        <taxon>Dikarya</taxon>
        <taxon>Basidiomycota</taxon>
        <taxon>Agaricomycotina</taxon>
        <taxon>Agaricomycetes</taxon>
        <taxon>Agaricomycetidae</taxon>
        <taxon>Agaricales</taxon>
        <taxon>Agaricineae</taxon>
        <taxon>Strophariaceae</taxon>
        <taxon>Pholiota</taxon>
    </lineage>
</organism>
<name>A0A9P5YJN5_9AGAR</name>
<dbReference type="Proteomes" id="UP000807469">
    <property type="component" value="Unassembled WGS sequence"/>
</dbReference>
<evidence type="ECO:0000256" key="1">
    <source>
        <dbReference type="SAM" id="MobiDB-lite"/>
    </source>
</evidence>
<reference evidence="2" key="1">
    <citation type="submission" date="2020-11" db="EMBL/GenBank/DDBJ databases">
        <authorList>
            <consortium name="DOE Joint Genome Institute"/>
            <person name="Ahrendt S."/>
            <person name="Riley R."/>
            <person name="Andreopoulos W."/>
            <person name="Labutti K."/>
            <person name="Pangilinan J."/>
            <person name="Ruiz-Duenas F.J."/>
            <person name="Barrasa J.M."/>
            <person name="Sanchez-Garcia M."/>
            <person name="Camarero S."/>
            <person name="Miyauchi S."/>
            <person name="Serrano A."/>
            <person name="Linde D."/>
            <person name="Babiker R."/>
            <person name="Drula E."/>
            <person name="Ayuso-Fernandez I."/>
            <person name="Pacheco R."/>
            <person name="Padilla G."/>
            <person name="Ferreira P."/>
            <person name="Barriuso J."/>
            <person name="Kellner H."/>
            <person name="Castanera R."/>
            <person name="Alfaro M."/>
            <person name="Ramirez L."/>
            <person name="Pisabarro A.G."/>
            <person name="Kuo A."/>
            <person name="Tritt A."/>
            <person name="Lipzen A."/>
            <person name="He G."/>
            <person name="Yan M."/>
            <person name="Ng V."/>
            <person name="Cullen D."/>
            <person name="Martin F."/>
            <person name="Rosso M.-N."/>
            <person name="Henrissat B."/>
            <person name="Hibbett D."/>
            <person name="Martinez A.T."/>
            <person name="Grigoriev I.V."/>
        </authorList>
    </citation>
    <scope>NUCLEOTIDE SEQUENCE</scope>
    <source>
        <strain evidence="2">CIRM-BRFM 674</strain>
    </source>
</reference>
<sequence>MNEEVGLNSGSNSRVPAEGPDRSRAGAVKSKLNKDNMVSMRSNPEEWEHQQNHIPMHPKLRRTSRRENDNSVSACSLIQEGRTWYAVGVEEREKKQSCKRRWPEEKTDGEDHREVGGLEEHRTMRASDEQYEGRSTTYHSISKYMKTYTNPRCHCLEAFRMGDNSIYAVRSVGSGLQDAVAQRQMGEIVEELTECLALRGDNKSEHLLPQRIIHKMTERKMILNHIPNRQARSGYIVLVERTEKSSAPRREHSRSVPYPLDEAVGPLRKLEVEILRLALMVAFEREESKYGVVMVIVVIEMFSTSWKLISSFYTSILFYTSPEVQILRKYETQSEFSHLFPNGLYFLHIFIPYSFTSLRKLYKSLRVWTHKSYFLPMLLNKQNISISHVTVSPFSAQVPRNAEILNVVAMREGIMRDENESKISAWFKPRSGMCSLARLAQM</sequence>
<evidence type="ECO:0000313" key="2">
    <source>
        <dbReference type="EMBL" id="KAF9470524.1"/>
    </source>
</evidence>